<dbReference type="OrthoDB" id="9814831at2"/>
<evidence type="ECO:0000313" key="1">
    <source>
        <dbReference type="EMBL" id="SOD65766.1"/>
    </source>
</evidence>
<gene>
    <name evidence="1" type="ORF">SAMN02746062_00414</name>
</gene>
<dbReference type="Pfam" id="PF05728">
    <property type="entry name" value="UPF0227"/>
    <property type="match status" value="1"/>
</dbReference>
<sequence length="198" mass="22811">MQIIYVHGLHSNANSVKGNQLRDYCAAHYPEIAVHSPDLNHKPEQVLHILRDFIAQDEKTVLVGSSLGGFFSTLLHNELGVKAVLLNPSTQPHETLLRFFPENWRNLPDDFVANDEKATTWQMTMGDLRWFERHKPTTFRQPEKLFVLLETGDELLDYRLAAQYYGEQGTKMWISEGGDHRMTGFVEKLPQVFEFILA</sequence>
<accession>A0A286E4E2</accession>
<evidence type="ECO:0008006" key="3">
    <source>
        <dbReference type="Google" id="ProtNLM"/>
    </source>
</evidence>
<proteinExistence type="predicted"/>
<dbReference type="InterPro" id="IPR029058">
    <property type="entry name" value="AB_hydrolase_fold"/>
</dbReference>
<protein>
    <recommendedName>
        <fullName evidence="3">Esterase</fullName>
    </recommendedName>
</protein>
<dbReference type="PANTHER" id="PTHR35602">
    <property type="entry name" value="ESTERASE YQIA-RELATED"/>
    <property type="match status" value="1"/>
</dbReference>
<dbReference type="Proteomes" id="UP000219669">
    <property type="component" value="Unassembled WGS sequence"/>
</dbReference>
<dbReference type="Gene3D" id="3.40.50.1820">
    <property type="entry name" value="alpha/beta hydrolase"/>
    <property type="match status" value="1"/>
</dbReference>
<dbReference type="PANTHER" id="PTHR35602:SF3">
    <property type="entry name" value="ESTERASE YQIA"/>
    <property type="match status" value="1"/>
</dbReference>
<evidence type="ECO:0000313" key="2">
    <source>
        <dbReference type="Proteomes" id="UP000219669"/>
    </source>
</evidence>
<dbReference type="InterPro" id="IPR008886">
    <property type="entry name" value="UPF0227/Esterase_YqiA"/>
</dbReference>
<dbReference type="SUPFAM" id="SSF53474">
    <property type="entry name" value="alpha/beta-Hydrolases"/>
    <property type="match status" value="1"/>
</dbReference>
<dbReference type="EMBL" id="OCNF01000002">
    <property type="protein sequence ID" value="SOD65766.1"/>
    <property type="molecule type" value="Genomic_DNA"/>
</dbReference>
<dbReference type="AlphaFoldDB" id="A0A286E4E2"/>
<name>A0A286E4E2_9NEIS</name>
<organism evidence="1 2">
    <name type="scientific">Alysiella filiformis DSM 16848</name>
    <dbReference type="NCBI Taxonomy" id="1120981"/>
    <lineage>
        <taxon>Bacteria</taxon>
        <taxon>Pseudomonadati</taxon>
        <taxon>Pseudomonadota</taxon>
        <taxon>Betaproteobacteria</taxon>
        <taxon>Neisseriales</taxon>
        <taxon>Neisseriaceae</taxon>
        <taxon>Alysiella</taxon>
    </lineage>
</organism>
<dbReference type="RefSeq" id="WP_097113498.1">
    <property type="nucleotide sequence ID" value="NZ_CP083931.1"/>
</dbReference>
<keyword evidence="2" id="KW-1185">Reference proteome</keyword>
<reference evidence="1 2" key="1">
    <citation type="submission" date="2017-09" db="EMBL/GenBank/DDBJ databases">
        <authorList>
            <person name="Ehlers B."/>
            <person name="Leendertz F.H."/>
        </authorList>
    </citation>
    <scope>NUCLEOTIDE SEQUENCE [LARGE SCALE GENOMIC DNA]</scope>
    <source>
        <strain evidence="1 2">DSM 16848</strain>
    </source>
</reference>